<dbReference type="SUPFAM" id="SSF53756">
    <property type="entry name" value="UDP-Glycosyltransferase/glycogen phosphorylase"/>
    <property type="match status" value="1"/>
</dbReference>
<protein>
    <submittedName>
        <fullName evidence="3">Glycosyltransferase family 4 protein</fullName>
    </submittedName>
</protein>
<dbReference type="Gene3D" id="3.40.50.2000">
    <property type="entry name" value="Glycogen Phosphorylase B"/>
    <property type="match status" value="2"/>
</dbReference>
<organism evidence="3 4">
    <name type="scientific">Thiohalocapsa marina</name>
    <dbReference type="NCBI Taxonomy" id="424902"/>
    <lineage>
        <taxon>Bacteria</taxon>
        <taxon>Pseudomonadati</taxon>
        <taxon>Pseudomonadota</taxon>
        <taxon>Gammaproteobacteria</taxon>
        <taxon>Chromatiales</taxon>
        <taxon>Chromatiaceae</taxon>
        <taxon>Thiohalocapsa</taxon>
    </lineage>
</organism>
<reference evidence="3 4" key="1">
    <citation type="submission" date="2019-09" db="EMBL/GenBank/DDBJ databases">
        <title>Whole-genome sequence of the purple sulfur bacterium Thiohalocapsa marina DSM 19078.</title>
        <authorList>
            <person name="Kyndt J.A."/>
            <person name="Meyer T.E."/>
        </authorList>
    </citation>
    <scope>NUCLEOTIDE SEQUENCE [LARGE SCALE GENOMIC DNA]</scope>
    <source>
        <strain evidence="3 4">DSM 19078</strain>
    </source>
</reference>
<dbReference type="GO" id="GO:1901135">
    <property type="term" value="P:carbohydrate derivative metabolic process"/>
    <property type="evidence" value="ECO:0007669"/>
    <property type="project" value="UniProtKB-ARBA"/>
</dbReference>
<dbReference type="GO" id="GO:0016757">
    <property type="term" value="F:glycosyltransferase activity"/>
    <property type="evidence" value="ECO:0007669"/>
    <property type="project" value="InterPro"/>
</dbReference>
<dbReference type="Proteomes" id="UP000322981">
    <property type="component" value="Unassembled WGS sequence"/>
</dbReference>
<comment type="caution">
    <text evidence="3">The sequence shown here is derived from an EMBL/GenBank/DDBJ whole genome shotgun (WGS) entry which is preliminary data.</text>
</comment>
<accession>A0A5M8FU29</accession>
<dbReference type="PANTHER" id="PTHR12526:SF630">
    <property type="entry name" value="GLYCOSYLTRANSFERASE"/>
    <property type="match status" value="1"/>
</dbReference>
<dbReference type="EMBL" id="VWXX01000002">
    <property type="protein sequence ID" value="KAA6187314.1"/>
    <property type="molecule type" value="Genomic_DNA"/>
</dbReference>
<dbReference type="AlphaFoldDB" id="A0A5M8FU29"/>
<dbReference type="InterPro" id="IPR001296">
    <property type="entry name" value="Glyco_trans_1"/>
</dbReference>
<dbReference type="Pfam" id="PF13439">
    <property type="entry name" value="Glyco_transf_4"/>
    <property type="match status" value="1"/>
</dbReference>
<dbReference type="OrthoDB" id="4611853at2"/>
<gene>
    <name evidence="3" type="ORF">F2Q65_01960</name>
</gene>
<feature type="domain" description="Glycosyltransferase subfamily 4-like N-terminal" evidence="2">
    <location>
        <begin position="13"/>
        <end position="172"/>
    </location>
</feature>
<dbReference type="CDD" id="cd03820">
    <property type="entry name" value="GT4_AmsD-like"/>
    <property type="match status" value="1"/>
</dbReference>
<proteinExistence type="predicted"/>
<dbReference type="InterPro" id="IPR028098">
    <property type="entry name" value="Glyco_trans_4-like_N"/>
</dbReference>
<keyword evidence="3" id="KW-0808">Transferase</keyword>
<evidence type="ECO:0000259" key="2">
    <source>
        <dbReference type="Pfam" id="PF13439"/>
    </source>
</evidence>
<evidence type="ECO:0000259" key="1">
    <source>
        <dbReference type="Pfam" id="PF00534"/>
    </source>
</evidence>
<dbReference type="Pfam" id="PF00534">
    <property type="entry name" value="Glycos_transf_1"/>
    <property type="match status" value="1"/>
</dbReference>
<dbReference type="RefSeq" id="WP_150089876.1">
    <property type="nucleotide sequence ID" value="NZ_VWXX01000002.1"/>
</dbReference>
<dbReference type="PANTHER" id="PTHR12526">
    <property type="entry name" value="GLYCOSYLTRANSFERASE"/>
    <property type="match status" value="1"/>
</dbReference>
<evidence type="ECO:0000313" key="3">
    <source>
        <dbReference type="EMBL" id="KAA6187314.1"/>
    </source>
</evidence>
<name>A0A5M8FU29_9GAMM</name>
<evidence type="ECO:0000313" key="4">
    <source>
        <dbReference type="Proteomes" id="UP000322981"/>
    </source>
</evidence>
<sequence length="376" mass="40705">MKLCLVINSLGAGGAERVAVTLAGYWAERGWQVTLVTLSDDRGDFYGTGDHVKRVALGLFHDSANPLMGLLNNLRRIRALRRVLVAEQADVTLGFMPVCNILSGLAVIGTGLAVAGSEHVHPPTRPLTSYWAGLRRLVYPRLAFVSAPTQQSADWLKRHAGVRRAAIIPNPVAYPLVAHGPVVAPERVLRQCPGQRTLLAVGRLVHEKGFDILIDAFAALASKHPAWRLVILGEGALRAQLGQQIAALDIADRVCLPGAVGNVGDWYRAADAYAMSSRLEGFGNTLAEALAYGLPAVALDCDAGPREILRQGQDGLLVPMHDRQALVASLDRLMSDQALRLALGRRAVEARERFSIERIAAQWETLFRSVPRRLAG</sequence>
<keyword evidence="4" id="KW-1185">Reference proteome</keyword>
<feature type="domain" description="Glycosyl transferase family 1" evidence="1">
    <location>
        <begin position="194"/>
        <end position="347"/>
    </location>
</feature>